<dbReference type="InterPro" id="IPR013656">
    <property type="entry name" value="PAS_4"/>
</dbReference>
<dbReference type="KEGG" id="mema:MMAB1_0265"/>
<feature type="domain" description="PAS" evidence="1">
    <location>
        <begin position="2"/>
        <end position="70"/>
    </location>
</feature>
<dbReference type="SUPFAM" id="SSF55785">
    <property type="entry name" value="PYP-like sensor domain (PAS domain)"/>
    <property type="match status" value="2"/>
</dbReference>
<accession>A0A0X3BH96</accession>
<dbReference type="Pfam" id="PF13426">
    <property type="entry name" value="PAS_9"/>
    <property type="match status" value="1"/>
</dbReference>
<organism evidence="2 3">
    <name type="scientific">Methanoculleus bourgensis</name>
    <dbReference type="NCBI Taxonomy" id="83986"/>
    <lineage>
        <taxon>Archaea</taxon>
        <taxon>Methanobacteriati</taxon>
        <taxon>Methanobacteriota</taxon>
        <taxon>Stenosarchaea group</taxon>
        <taxon>Methanomicrobia</taxon>
        <taxon>Methanomicrobiales</taxon>
        <taxon>Methanomicrobiaceae</taxon>
        <taxon>Methanoculleus</taxon>
    </lineage>
</organism>
<dbReference type="AlphaFoldDB" id="A0A0X3BH96"/>
<dbReference type="NCBIfam" id="TIGR00229">
    <property type="entry name" value="sensory_box"/>
    <property type="match status" value="1"/>
</dbReference>
<protein>
    <recommendedName>
        <fullName evidence="1">PAS domain-containing protein</fullName>
    </recommendedName>
</protein>
<dbReference type="EMBL" id="LT158599">
    <property type="protein sequence ID" value="CVK31482.1"/>
    <property type="molecule type" value="Genomic_DNA"/>
</dbReference>
<proteinExistence type="predicted"/>
<dbReference type="InterPro" id="IPR000014">
    <property type="entry name" value="PAS"/>
</dbReference>
<sequence>MTWHQAVLYALPDAVLLFGDGRCIDGNVAAARLFGLAGREEVVGRDISWFSPQKQPDGRGSGEAISARIQDAVRGRPGRFAWKCRRAGGTTFDAEIALVTVRIDDAVVIAARIRDTSRENLLLAEARAAEWRAEMVIQGNPMPIVIWDLDMTIRAVNKAFLQMTGYERRALESMSVHDFESLDRTAWKITDALLKGQTVLEEVTLDLPVGTRTLIRYSTPLVGGDGNVIDVMTVYRDITL</sequence>
<dbReference type="InterPro" id="IPR052155">
    <property type="entry name" value="Biofilm_reg_signaling"/>
</dbReference>
<dbReference type="RefSeq" id="WP_157203607.1">
    <property type="nucleotide sequence ID" value="NZ_LT158599.1"/>
</dbReference>
<dbReference type="PANTHER" id="PTHR44757">
    <property type="entry name" value="DIGUANYLATE CYCLASE DGCP"/>
    <property type="match status" value="1"/>
</dbReference>
<dbReference type="SMART" id="SM00091">
    <property type="entry name" value="PAS"/>
    <property type="match status" value="2"/>
</dbReference>
<feature type="domain" description="PAS" evidence="1">
    <location>
        <begin position="130"/>
        <end position="196"/>
    </location>
</feature>
<evidence type="ECO:0000259" key="1">
    <source>
        <dbReference type="SMART" id="SM00091"/>
    </source>
</evidence>
<dbReference type="Proteomes" id="UP000069850">
    <property type="component" value="Chromosome 1"/>
</dbReference>
<name>A0A0X3BH96_9EURY</name>
<dbReference type="CDD" id="cd00130">
    <property type="entry name" value="PAS"/>
    <property type="match status" value="1"/>
</dbReference>
<dbReference type="InterPro" id="IPR035965">
    <property type="entry name" value="PAS-like_dom_sf"/>
</dbReference>
<evidence type="ECO:0000313" key="2">
    <source>
        <dbReference type="EMBL" id="CVK31482.1"/>
    </source>
</evidence>
<dbReference type="PANTHER" id="PTHR44757:SF2">
    <property type="entry name" value="BIOFILM ARCHITECTURE MAINTENANCE PROTEIN MBAA"/>
    <property type="match status" value="1"/>
</dbReference>
<reference evidence="2 3" key="1">
    <citation type="submission" date="2016-01" db="EMBL/GenBank/DDBJ databases">
        <authorList>
            <person name="Manzoor S."/>
        </authorList>
    </citation>
    <scope>NUCLEOTIDE SEQUENCE [LARGE SCALE GENOMIC DNA]</scope>
    <source>
        <strain evidence="2">Methanoculleus sp MAB1</strain>
    </source>
</reference>
<gene>
    <name evidence="2" type="ORF">MMAB1_0265</name>
</gene>
<dbReference type="Gene3D" id="3.30.450.20">
    <property type="entry name" value="PAS domain"/>
    <property type="match status" value="2"/>
</dbReference>
<evidence type="ECO:0000313" key="3">
    <source>
        <dbReference type="Proteomes" id="UP000069850"/>
    </source>
</evidence>
<dbReference type="Pfam" id="PF08448">
    <property type="entry name" value="PAS_4"/>
    <property type="match status" value="1"/>
</dbReference>
<dbReference type="GeneID" id="27136375"/>